<keyword evidence="3" id="KW-1185">Reference proteome</keyword>
<gene>
    <name evidence="2" type="ORF">BC938DRAFT_479687</name>
</gene>
<proteinExistence type="predicted"/>
<feature type="region of interest" description="Disordered" evidence="1">
    <location>
        <begin position="1"/>
        <end position="21"/>
    </location>
</feature>
<evidence type="ECO:0000313" key="3">
    <source>
        <dbReference type="Proteomes" id="UP000274822"/>
    </source>
</evidence>
<dbReference type="EMBL" id="RBNJ01004116">
    <property type="protein sequence ID" value="RUS30238.1"/>
    <property type="molecule type" value="Genomic_DNA"/>
</dbReference>
<organism evidence="2 3">
    <name type="scientific">Jimgerdemannia flammicorona</name>
    <dbReference type="NCBI Taxonomy" id="994334"/>
    <lineage>
        <taxon>Eukaryota</taxon>
        <taxon>Fungi</taxon>
        <taxon>Fungi incertae sedis</taxon>
        <taxon>Mucoromycota</taxon>
        <taxon>Mucoromycotina</taxon>
        <taxon>Endogonomycetes</taxon>
        <taxon>Endogonales</taxon>
        <taxon>Endogonaceae</taxon>
        <taxon>Jimgerdemannia</taxon>
    </lineage>
</organism>
<reference evidence="2 3" key="1">
    <citation type="journal article" date="2018" name="New Phytol.">
        <title>Phylogenomics of Endogonaceae and evolution of mycorrhizas within Mucoromycota.</title>
        <authorList>
            <person name="Chang Y."/>
            <person name="Desiro A."/>
            <person name="Na H."/>
            <person name="Sandor L."/>
            <person name="Lipzen A."/>
            <person name="Clum A."/>
            <person name="Barry K."/>
            <person name="Grigoriev I.V."/>
            <person name="Martin F.M."/>
            <person name="Stajich J.E."/>
            <person name="Smith M.E."/>
            <person name="Bonito G."/>
            <person name="Spatafora J.W."/>
        </authorList>
    </citation>
    <scope>NUCLEOTIDE SEQUENCE [LARGE SCALE GENOMIC DNA]</scope>
    <source>
        <strain evidence="2 3">AD002</strain>
    </source>
</reference>
<dbReference type="AlphaFoldDB" id="A0A433QKD8"/>
<protein>
    <submittedName>
        <fullName evidence="2">Uncharacterized protein</fullName>
    </submittedName>
</protein>
<evidence type="ECO:0000313" key="2">
    <source>
        <dbReference type="EMBL" id="RUS30238.1"/>
    </source>
</evidence>
<comment type="caution">
    <text evidence="2">The sequence shown here is derived from an EMBL/GenBank/DDBJ whole genome shotgun (WGS) entry which is preliminary data.</text>
</comment>
<sequence length="231" mass="25940">MVGFLHTGQGKHSTGRCTLHRGDGLQSELPRKIFRKVSEGDGVGPGADVLLEKVRRILMCERIGLRLRLLIKGMFDNGSLDLVGTAGKSQIKNIRDLYTGSSSSSKGQIESTVKEIKQYRFNKRSLDDYHQANISTSTKRLRDEEIDETEIFDSGDGSMSPCEAVVKAKKEKKLRQEIMTSGLPAKPARINLDVFAKVFRDMPDDQKWRLSTGKVIEDALFKFGMRCNEEQ</sequence>
<evidence type="ECO:0000256" key="1">
    <source>
        <dbReference type="SAM" id="MobiDB-lite"/>
    </source>
</evidence>
<accession>A0A433QKD8</accession>
<dbReference type="Proteomes" id="UP000274822">
    <property type="component" value="Unassembled WGS sequence"/>
</dbReference>
<name>A0A433QKD8_9FUNG</name>